<name>A0A4U9W3A7_9SPHI</name>
<evidence type="ECO:0000313" key="4">
    <source>
        <dbReference type="Proteomes" id="UP000308196"/>
    </source>
</evidence>
<dbReference type="InterPro" id="IPR036249">
    <property type="entry name" value="Thioredoxin-like_sf"/>
</dbReference>
<dbReference type="SUPFAM" id="SSF52833">
    <property type="entry name" value="Thioredoxin-like"/>
    <property type="match status" value="1"/>
</dbReference>
<proteinExistence type="predicted"/>
<dbReference type="GO" id="GO:0016491">
    <property type="term" value="F:oxidoreductase activity"/>
    <property type="evidence" value="ECO:0007669"/>
    <property type="project" value="InterPro"/>
</dbReference>
<dbReference type="Proteomes" id="UP000308196">
    <property type="component" value="Chromosome"/>
</dbReference>
<dbReference type="GO" id="GO:0016209">
    <property type="term" value="F:antioxidant activity"/>
    <property type="evidence" value="ECO:0007669"/>
    <property type="project" value="InterPro"/>
</dbReference>
<dbReference type="PROSITE" id="PS51352">
    <property type="entry name" value="THIOREDOXIN_2"/>
    <property type="match status" value="1"/>
</dbReference>
<dbReference type="EMBL" id="LR590484">
    <property type="protein sequence ID" value="VTR53177.1"/>
    <property type="molecule type" value="Genomic_DNA"/>
</dbReference>
<sequence>MNPKIKKLVGNFIFVALIALLLWPTSRTYFQQQLMNIGLFRPKPEVPPKTDRGGTGTADPADHVTFIRHSGETVRVTELRGKVVFINFWATWCGPCRAEMPSINVLYDKFKDNPQVEFLVVEIEGEKEKASAFMKKQKLTLPVSYPNSEIPQEWLSGSIPSTVILDKSGNLVTRHEGMADYSAPEVTAFIQELIDK</sequence>
<organism evidence="3 4">
    <name type="scientific">Sphingobacterium thalpophilum</name>
    <dbReference type="NCBI Taxonomy" id="259"/>
    <lineage>
        <taxon>Bacteria</taxon>
        <taxon>Pseudomonadati</taxon>
        <taxon>Bacteroidota</taxon>
        <taxon>Sphingobacteriia</taxon>
        <taxon>Sphingobacteriales</taxon>
        <taxon>Sphingobacteriaceae</taxon>
        <taxon>Sphingobacterium</taxon>
    </lineage>
</organism>
<gene>
    <name evidence="3" type="primary">tlpA_9</name>
    <name evidence="3" type="ORF">NCTC11429_04761</name>
</gene>
<dbReference type="CDD" id="cd02966">
    <property type="entry name" value="TlpA_like_family"/>
    <property type="match status" value="1"/>
</dbReference>
<dbReference type="RefSeq" id="WP_028068262.1">
    <property type="nucleotide sequence ID" value="NZ_LR590484.1"/>
</dbReference>
<dbReference type="STRING" id="1123265.GCA_000686625_00099"/>
<protein>
    <submittedName>
        <fullName evidence="3">Cytochrome c biogenesis protein tlpA</fullName>
    </submittedName>
</protein>
<evidence type="ECO:0000313" key="3">
    <source>
        <dbReference type="EMBL" id="VTR53177.1"/>
    </source>
</evidence>
<dbReference type="InterPro" id="IPR017937">
    <property type="entry name" value="Thioredoxin_CS"/>
</dbReference>
<keyword evidence="1" id="KW-0676">Redox-active center</keyword>
<dbReference type="InterPro" id="IPR000866">
    <property type="entry name" value="AhpC/TSA"/>
</dbReference>
<dbReference type="Pfam" id="PF00578">
    <property type="entry name" value="AhpC-TSA"/>
    <property type="match status" value="1"/>
</dbReference>
<dbReference type="Gene3D" id="3.40.30.10">
    <property type="entry name" value="Glutaredoxin"/>
    <property type="match status" value="1"/>
</dbReference>
<dbReference type="PROSITE" id="PS00194">
    <property type="entry name" value="THIOREDOXIN_1"/>
    <property type="match status" value="1"/>
</dbReference>
<feature type="domain" description="Thioredoxin" evidence="2">
    <location>
        <begin position="55"/>
        <end position="195"/>
    </location>
</feature>
<dbReference type="PANTHER" id="PTHR42852">
    <property type="entry name" value="THIOL:DISULFIDE INTERCHANGE PROTEIN DSBE"/>
    <property type="match status" value="1"/>
</dbReference>
<dbReference type="InterPro" id="IPR013766">
    <property type="entry name" value="Thioredoxin_domain"/>
</dbReference>
<dbReference type="InterPro" id="IPR050553">
    <property type="entry name" value="Thioredoxin_ResA/DsbE_sf"/>
</dbReference>
<dbReference type="GeneID" id="78465330"/>
<dbReference type="KEGG" id="stha:NCTC11429_04761"/>
<evidence type="ECO:0000259" key="2">
    <source>
        <dbReference type="PROSITE" id="PS51352"/>
    </source>
</evidence>
<reference evidence="3 4" key="1">
    <citation type="submission" date="2019-05" db="EMBL/GenBank/DDBJ databases">
        <authorList>
            <consortium name="Pathogen Informatics"/>
        </authorList>
    </citation>
    <scope>NUCLEOTIDE SEQUENCE [LARGE SCALE GENOMIC DNA]</scope>
    <source>
        <strain evidence="3 4">NCTC11429</strain>
    </source>
</reference>
<dbReference type="PANTHER" id="PTHR42852:SF17">
    <property type="entry name" value="THIOREDOXIN-LIKE PROTEIN HI_1115"/>
    <property type="match status" value="1"/>
</dbReference>
<evidence type="ECO:0000256" key="1">
    <source>
        <dbReference type="ARBA" id="ARBA00023284"/>
    </source>
</evidence>
<accession>A0A4U9W3A7</accession>
<dbReference type="AlphaFoldDB" id="A0A4U9W3A7"/>